<dbReference type="InterPro" id="IPR020930">
    <property type="entry name" value="Ribosomal_uL5_bac-type"/>
</dbReference>
<dbReference type="PANTHER" id="PTHR33284:SF1">
    <property type="entry name" value="RIBOSOMAL PROTEIN L25_GLN-TRNA SYNTHETASE, ANTI-CODON-BINDING DOMAIN-CONTAINING PROTEIN"/>
    <property type="match status" value="1"/>
</dbReference>
<feature type="domain" description="Large ribosomal subunit protein bL25 beta" evidence="7">
    <location>
        <begin position="101"/>
        <end position="179"/>
    </location>
</feature>
<evidence type="ECO:0000256" key="1">
    <source>
        <dbReference type="ARBA" id="ARBA00022730"/>
    </source>
</evidence>
<dbReference type="InterPro" id="IPR011035">
    <property type="entry name" value="Ribosomal_bL25/Gln-tRNA_synth"/>
</dbReference>
<keyword evidence="2" id="KW-0694">RNA-binding</keyword>
<protein>
    <submittedName>
        <fullName evidence="8">Unannotated protein</fullName>
    </submittedName>
</protein>
<evidence type="ECO:0000259" key="6">
    <source>
        <dbReference type="Pfam" id="PF01386"/>
    </source>
</evidence>
<evidence type="ECO:0000256" key="3">
    <source>
        <dbReference type="ARBA" id="ARBA00022980"/>
    </source>
</evidence>
<dbReference type="GO" id="GO:0022625">
    <property type="term" value="C:cytosolic large ribosomal subunit"/>
    <property type="evidence" value="ECO:0007669"/>
    <property type="project" value="TreeGrafter"/>
</dbReference>
<gene>
    <name evidence="8" type="ORF">UFOPK1835_01433</name>
</gene>
<accession>A0A6J6HQY2</accession>
<dbReference type="GO" id="GO:0003735">
    <property type="term" value="F:structural constituent of ribosome"/>
    <property type="evidence" value="ECO:0007669"/>
    <property type="project" value="InterPro"/>
</dbReference>
<dbReference type="Pfam" id="PF14693">
    <property type="entry name" value="Ribosomal_TL5_C"/>
    <property type="match status" value="1"/>
</dbReference>
<dbReference type="InterPro" id="IPR020056">
    <property type="entry name" value="Rbsml_bL25/Gln-tRNA_synth_N"/>
</dbReference>
<dbReference type="InterPro" id="IPR020057">
    <property type="entry name" value="Ribosomal_bL25_b-dom"/>
</dbReference>
<evidence type="ECO:0000256" key="4">
    <source>
        <dbReference type="ARBA" id="ARBA00023274"/>
    </source>
</evidence>
<dbReference type="InterPro" id="IPR037121">
    <property type="entry name" value="Ribosomal_bL25_C"/>
</dbReference>
<keyword evidence="4" id="KW-0687">Ribonucleoprotein</keyword>
<feature type="domain" description="Large ribosomal subunit protein bL25 L25" evidence="6">
    <location>
        <begin position="14"/>
        <end position="92"/>
    </location>
</feature>
<organism evidence="8">
    <name type="scientific">freshwater metagenome</name>
    <dbReference type="NCBI Taxonomy" id="449393"/>
    <lineage>
        <taxon>unclassified sequences</taxon>
        <taxon>metagenomes</taxon>
        <taxon>ecological metagenomes</taxon>
    </lineage>
</organism>
<proteinExistence type="inferred from homology"/>
<evidence type="ECO:0000313" key="8">
    <source>
        <dbReference type="EMBL" id="CAB4616351.1"/>
    </source>
</evidence>
<dbReference type="GO" id="GO:0006412">
    <property type="term" value="P:translation"/>
    <property type="evidence" value="ECO:0007669"/>
    <property type="project" value="InterPro"/>
</dbReference>
<evidence type="ECO:0000256" key="5">
    <source>
        <dbReference type="SAM" id="MobiDB-lite"/>
    </source>
</evidence>
<feature type="compositionally biased region" description="Low complexity" evidence="5">
    <location>
        <begin position="196"/>
        <end position="214"/>
    </location>
</feature>
<dbReference type="GO" id="GO:0008097">
    <property type="term" value="F:5S rRNA binding"/>
    <property type="evidence" value="ECO:0007669"/>
    <property type="project" value="InterPro"/>
</dbReference>
<evidence type="ECO:0000256" key="2">
    <source>
        <dbReference type="ARBA" id="ARBA00022884"/>
    </source>
</evidence>
<dbReference type="PANTHER" id="PTHR33284">
    <property type="entry name" value="RIBOSOMAL PROTEIN L25/GLN-TRNA SYNTHETASE, ANTI-CODON-BINDING DOMAIN-CONTAINING PROTEIN"/>
    <property type="match status" value="1"/>
</dbReference>
<feature type="region of interest" description="Disordered" evidence="5">
    <location>
        <begin position="189"/>
        <end position="214"/>
    </location>
</feature>
<keyword evidence="3" id="KW-0689">Ribosomal protein</keyword>
<dbReference type="EMBL" id="CAEZUP010000065">
    <property type="protein sequence ID" value="CAB4616351.1"/>
    <property type="molecule type" value="Genomic_DNA"/>
</dbReference>
<dbReference type="AlphaFoldDB" id="A0A6J6HQY2"/>
<dbReference type="SUPFAM" id="SSF50715">
    <property type="entry name" value="Ribosomal protein L25-like"/>
    <property type="match status" value="1"/>
</dbReference>
<feature type="region of interest" description="Disordered" evidence="5">
    <location>
        <begin position="1"/>
        <end position="21"/>
    </location>
</feature>
<dbReference type="CDD" id="cd00495">
    <property type="entry name" value="Ribosomal_L25_TL5_CTC"/>
    <property type="match status" value="1"/>
</dbReference>
<evidence type="ECO:0000259" key="7">
    <source>
        <dbReference type="Pfam" id="PF14693"/>
    </source>
</evidence>
<reference evidence="8" key="1">
    <citation type="submission" date="2020-05" db="EMBL/GenBank/DDBJ databases">
        <authorList>
            <person name="Chiriac C."/>
            <person name="Salcher M."/>
            <person name="Ghai R."/>
            <person name="Kavagutti S V."/>
        </authorList>
    </citation>
    <scope>NUCLEOTIDE SEQUENCE</scope>
</reference>
<dbReference type="Pfam" id="PF01386">
    <property type="entry name" value="Ribosomal_L25p"/>
    <property type="match status" value="1"/>
</dbReference>
<dbReference type="Gene3D" id="2.40.240.10">
    <property type="entry name" value="Ribosomal Protein L25, Chain P"/>
    <property type="match status" value="1"/>
</dbReference>
<dbReference type="Gene3D" id="2.170.120.20">
    <property type="entry name" value="Ribosomal protein L25, beta domain"/>
    <property type="match status" value="1"/>
</dbReference>
<dbReference type="InterPro" id="IPR001021">
    <property type="entry name" value="Ribosomal_bL25_long"/>
</dbReference>
<name>A0A6J6HQY2_9ZZZZ</name>
<dbReference type="HAMAP" id="MF_01334">
    <property type="entry name" value="Ribosomal_bL25_CTC"/>
    <property type="match status" value="1"/>
</dbReference>
<dbReference type="NCBIfam" id="TIGR00731">
    <property type="entry name" value="bL25_bact_ctc"/>
    <property type="match status" value="1"/>
</dbReference>
<keyword evidence="1" id="KW-0699">rRNA-binding</keyword>
<dbReference type="InterPro" id="IPR029751">
    <property type="entry name" value="Ribosomal_L25_dom"/>
</dbReference>
<sequence length="214" mass="22517">MDQTLIATTGRIPGSRSSTRMRTDGHVPAVVYGLGRDAVSVSVPWTDLRRALNTDAGLNALITIDVDGTKDLAIVKDLQRHPVRRNVLHVDFLRVDPNAPVAVDVPVILVGEAKKVEGRRGIVDQPLKSLTIKAKPADIPDRIEVEISDLEIGTVVTVSDLALPAGVETEVDPGAPVVAGMATRFSVDLDHGGDGSTLTDDGTESAPAAEAPAE</sequence>